<sequence length="49" mass="5820">MLTKKKPIFTIDEDFSDLTTAQKPPVNTPKKRVRDRITIEMKLFERNNN</sequence>
<name>A0A8B5YBD1_BACLI</name>
<evidence type="ECO:0000313" key="1">
    <source>
        <dbReference type="EMBL" id="TWL26158.1"/>
    </source>
</evidence>
<dbReference type="AlphaFoldDB" id="A0A8B5YBD1"/>
<comment type="caution">
    <text evidence="1">The sequence shown here is derived from an EMBL/GenBank/DDBJ whole genome shotgun (WGS) entry which is preliminary data.</text>
</comment>
<reference evidence="1 2" key="1">
    <citation type="submission" date="2019-06" db="EMBL/GenBank/DDBJ databases">
        <title>Genome sequence analysis of &gt;100 Bacillus licheniformis strains suggests intrinsic resistance to this species.</title>
        <authorList>
            <person name="Wels M."/>
            <person name="Siezen R.J."/>
            <person name="Johansen E."/>
            <person name="Stuer-Lauridsen B."/>
            <person name="Bjerre K."/>
            <person name="Nielsen B.K.K."/>
        </authorList>
    </citation>
    <scope>NUCLEOTIDE SEQUENCE [LARGE SCALE GENOMIC DNA]</scope>
    <source>
        <strain evidence="1 2">BAC-16736</strain>
    </source>
</reference>
<dbReference type="Proteomes" id="UP000435910">
    <property type="component" value="Unassembled WGS sequence"/>
</dbReference>
<accession>A0A8B5YBD1</accession>
<evidence type="ECO:0000313" key="2">
    <source>
        <dbReference type="Proteomes" id="UP000435910"/>
    </source>
</evidence>
<dbReference type="EMBL" id="NILC01000024">
    <property type="protein sequence ID" value="TWL26158.1"/>
    <property type="molecule type" value="Genomic_DNA"/>
</dbReference>
<protein>
    <submittedName>
        <fullName evidence="1">Uncharacterized protein</fullName>
    </submittedName>
</protein>
<gene>
    <name evidence="1" type="ORF">CHCC16736_0081</name>
</gene>
<organism evidence="1 2">
    <name type="scientific">Bacillus licheniformis</name>
    <dbReference type="NCBI Taxonomy" id="1402"/>
    <lineage>
        <taxon>Bacteria</taxon>
        <taxon>Bacillati</taxon>
        <taxon>Bacillota</taxon>
        <taxon>Bacilli</taxon>
        <taxon>Bacillales</taxon>
        <taxon>Bacillaceae</taxon>
        <taxon>Bacillus</taxon>
    </lineage>
</organism>
<proteinExistence type="predicted"/>